<reference evidence="2" key="1">
    <citation type="submission" date="2021-04" db="EMBL/GenBank/DDBJ databases">
        <title>Genome based classification of Actinospica acidithermotolerans sp. nov., an actinobacterium isolated from an Indonesian hot spring.</title>
        <authorList>
            <person name="Kusuma A.B."/>
            <person name="Putra K.E."/>
            <person name="Nafisah S."/>
            <person name="Loh J."/>
            <person name="Nouioui I."/>
            <person name="Goodfellow M."/>
        </authorList>
    </citation>
    <scope>NUCLEOTIDE SEQUENCE</scope>
    <source>
        <strain evidence="2">DSM 45618</strain>
    </source>
</reference>
<dbReference type="PANTHER" id="PTHR36529:SF1">
    <property type="entry name" value="GLYCOSYLTRANSFERASE"/>
    <property type="match status" value="1"/>
</dbReference>
<evidence type="ECO:0000313" key="3">
    <source>
        <dbReference type="Proteomes" id="UP000677913"/>
    </source>
</evidence>
<proteinExistence type="predicted"/>
<dbReference type="PANTHER" id="PTHR36529">
    <property type="entry name" value="SLL1095 PROTEIN"/>
    <property type="match status" value="1"/>
</dbReference>
<keyword evidence="3" id="KW-1185">Reference proteome</keyword>
<dbReference type="InterPro" id="IPR029063">
    <property type="entry name" value="SAM-dependent_MTases_sf"/>
</dbReference>
<organism evidence="2 3">
    <name type="scientific">Actinocrinis puniceicyclus</name>
    <dbReference type="NCBI Taxonomy" id="977794"/>
    <lineage>
        <taxon>Bacteria</taxon>
        <taxon>Bacillati</taxon>
        <taxon>Actinomycetota</taxon>
        <taxon>Actinomycetes</taxon>
        <taxon>Catenulisporales</taxon>
        <taxon>Actinospicaceae</taxon>
        <taxon>Actinocrinis</taxon>
    </lineage>
</organism>
<gene>
    <name evidence="2" type="ORF">KGA66_16880</name>
</gene>
<comment type="caution">
    <text evidence="2">The sequence shown here is derived from an EMBL/GenBank/DDBJ whole genome shotgun (WGS) entry which is preliminary data.</text>
</comment>
<dbReference type="Proteomes" id="UP000677913">
    <property type="component" value="Unassembled WGS sequence"/>
</dbReference>
<accession>A0A8J8BDQ8</accession>
<dbReference type="Pfam" id="PF09837">
    <property type="entry name" value="DUF2064"/>
    <property type="match status" value="1"/>
</dbReference>
<dbReference type="InterPro" id="IPR029044">
    <property type="entry name" value="Nucleotide-diphossugar_trans"/>
</dbReference>
<dbReference type="AlphaFoldDB" id="A0A8J8BDQ8"/>
<dbReference type="SUPFAM" id="SSF53335">
    <property type="entry name" value="S-adenosyl-L-methionine-dependent methyltransferases"/>
    <property type="match status" value="1"/>
</dbReference>
<dbReference type="Gene3D" id="3.90.550.10">
    <property type="entry name" value="Spore Coat Polysaccharide Biosynthesis Protein SpsA, Chain A"/>
    <property type="match status" value="1"/>
</dbReference>
<dbReference type="CDD" id="cd02440">
    <property type="entry name" value="AdoMet_MTases"/>
    <property type="match status" value="1"/>
</dbReference>
<dbReference type="InterPro" id="IPR018641">
    <property type="entry name" value="Trfase_1_rSAM/seldom-assoc"/>
</dbReference>
<evidence type="ECO:0000313" key="2">
    <source>
        <dbReference type="EMBL" id="MBS2964735.1"/>
    </source>
</evidence>
<sequence length="509" mass="53210">MSTLIVIAKEPVAGRVKTRLCPPFTAAQAAALARAALLDTLDAVRGARADHRLLVLDGVAGDWLPRALRDGFTIVPQVPGTLDVRLAAAFAEAARRDRGPALLVGMDTPQLSAPTLNKGLLALGAGLAGAATAGSYADADAVFGPAQDGGFWALGLREPGHPRVNGLLIGVPMSREDTGRHQHDRLAAAELRISILPTLRDVDYEPDARAAAAEAPGSRFAGLLARIVTGEDESGPHEPDLIESHLNQPDLNAPDPLEPGLTGPRAGSTARPAAPLGDQYAATSWSGPVSSGYERALWQTIAQTPRRSSAASCAAPAHPEPIMLRCESGAVFHLDVAKYAAAPDETDSSLLDRCTGPTLDIGCGPGRLAAELARRGVPSLGVDVTPVALLIARAAGATALRRSVFDRLPGEGRWPYALLIDGNIGIGGDPDALLARIKTLLCPRGGRLLVETAAGEQDERHELRLGEHGAPVPWATVGRGALLELARPLGYRLETNWESAGRRFTALAT</sequence>
<name>A0A8J8BDQ8_9ACTN</name>
<evidence type="ECO:0000256" key="1">
    <source>
        <dbReference type="SAM" id="MobiDB-lite"/>
    </source>
</evidence>
<feature type="region of interest" description="Disordered" evidence="1">
    <location>
        <begin position="231"/>
        <end position="275"/>
    </location>
</feature>
<dbReference type="SUPFAM" id="SSF53448">
    <property type="entry name" value="Nucleotide-diphospho-sugar transferases"/>
    <property type="match status" value="1"/>
</dbReference>
<feature type="compositionally biased region" description="Basic and acidic residues" evidence="1">
    <location>
        <begin position="234"/>
        <end position="243"/>
    </location>
</feature>
<dbReference type="Gene3D" id="3.40.50.150">
    <property type="entry name" value="Vaccinia Virus protein VP39"/>
    <property type="match status" value="1"/>
</dbReference>
<protein>
    <submittedName>
        <fullName evidence="2">DUF2064 domain-containing protein</fullName>
    </submittedName>
</protein>
<dbReference type="Pfam" id="PF13489">
    <property type="entry name" value="Methyltransf_23"/>
    <property type="match status" value="1"/>
</dbReference>
<dbReference type="EMBL" id="JAGSXH010000059">
    <property type="protein sequence ID" value="MBS2964735.1"/>
    <property type="molecule type" value="Genomic_DNA"/>
</dbReference>
<dbReference type="RefSeq" id="WP_211469097.1">
    <property type="nucleotide sequence ID" value="NZ_JAGSXH010000059.1"/>
</dbReference>